<sequence>MHATVNTHHTPAAPPANPIADDFVPVPPTGPGARTRPGLRASLLAWASNAVAWVGFLAAMVLIVISFGRALSDQDASAYAYASLGVYLVAVLATAGAGAGLTVSFLARVRADDVNRVAPVVDLILLLLVTTFSAMTAVFPFVFVLAGR</sequence>
<feature type="compositionally biased region" description="Low complexity" evidence="1">
    <location>
        <begin position="1"/>
        <end position="11"/>
    </location>
</feature>
<keyword evidence="2" id="KW-0812">Transmembrane</keyword>
<feature type="region of interest" description="Disordered" evidence="1">
    <location>
        <begin position="1"/>
        <end position="31"/>
    </location>
</feature>
<evidence type="ECO:0000313" key="4">
    <source>
        <dbReference type="Proteomes" id="UP000515663"/>
    </source>
</evidence>
<dbReference type="Proteomes" id="UP000515663">
    <property type="component" value="Chromosome"/>
</dbReference>
<keyword evidence="2" id="KW-1133">Transmembrane helix</keyword>
<gene>
    <name evidence="3" type="ORF">H1R19_08225</name>
</gene>
<evidence type="ECO:0000256" key="1">
    <source>
        <dbReference type="SAM" id="MobiDB-lite"/>
    </source>
</evidence>
<name>A0A7D7LTM7_9ACTN</name>
<evidence type="ECO:0000256" key="2">
    <source>
        <dbReference type="SAM" id="Phobius"/>
    </source>
</evidence>
<protein>
    <submittedName>
        <fullName evidence="3">Uncharacterized protein</fullName>
    </submittedName>
</protein>
<accession>A0A7D7LTM7</accession>
<feature type="transmembrane region" description="Helical" evidence="2">
    <location>
        <begin position="123"/>
        <end position="146"/>
    </location>
</feature>
<keyword evidence="4" id="KW-1185">Reference proteome</keyword>
<proteinExistence type="predicted"/>
<dbReference type="EMBL" id="CP059491">
    <property type="protein sequence ID" value="QMT03085.1"/>
    <property type="molecule type" value="Genomic_DNA"/>
</dbReference>
<dbReference type="AlphaFoldDB" id="A0A7D7LTM7"/>
<feature type="transmembrane region" description="Helical" evidence="2">
    <location>
        <begin position="43"/>
        <end position="67"/>
    </location>
</feature>
<reference evidence="4" key="1">
    <citation type="submission" date="2020-07" db="EMBL/GenBank/DDBJ databases">
        <title>novel species isolated from the respiratory tract of Marmot.</title>
        <authorList>
            <person name="Zhang G."/>
        </authorList>
    </citation>
    <scope>NUCLEOTIDE SEQUENCE [LARGE SCALE GENOMIC DNA]</scope>
    <source>
        <strain evidence="4">686</strain>
    </source>
</reference>
<feature type="transmembrane region" description="Helical" evidence="2">
    <location>
        <begin position="79"/>
        <end position="103"/>
    </location>
</feature>
<organism evidence="3 4">
    <name type="scientific">Gordonia jinghuaiqii</name>
    <dbReference type="NCBI Taxonomy" id="2758710"/>
    <lineage>
        <taxon>Bacteria</taxon>
        <taxon>Bacillati</taxon>
        <taxon>Actinomycetota</taxon>
        <taxon>Actinomycetes</taxon>
        <taxon>Mycobacteriales</taxon>
        <taxon>Gordoniaceae</taxon>
        <taxon>Gordonia</taxon>
    </lineage>
</organism>
<keyword evidence="2" id="KW-0472">Membrane</keyword>
<dbReference type="KEGG" id="gji:H1R19_08225"/>
<dbReference type="RefSeq" id="WP_188329764.1">
    <property type="nucleotide sequence ID" value="NZ_CP059491.1"/>
</dbReference>
<evidence type="ECO:0000313" key="3">
    <source>
        <dbReference type="EMBL" id="QMT03085.1"/>
    </source>
</evidence>